<dbReference type="Proteomes" id="UP000886523">
    <property type="component" value="Unassembled WGS sequence"/>
</dbReference>
<reference evidence="1" key="1">
    <citation type="journal article" date="2020" name="Nat. Commun.">
        <title>Large-scale genome sequencing of mycorrhizal fungi provides insights into the early evolution of symbiotic traits.</title>
        <authorList>
            <person name="Miyauchi S."/>
            <person name="Kiss E."/>
            <person name="Kuo A."/>
            <person name="Drula E."/>
            <person name="Kohler A."/>
            <person name="Sanchez-Garcia M."/>
            <person name="Morin E."/>
            <person name="Andreopoulos B."/>
            <person name="Barry K.W."/>
            <person name="Bonito G."/>
            <person name="Buee M."/>
            <person name="Carver A."/>
            <person name="Chen C."/>
            <person name="Cichocki N."/>
            <person name="Clum A."/>
            <person name="Culley D."/>
            <person name="Crous P.W."/>
            <person name="Fauchery L."/>
            <person name="Girlanda M."/>
            <person name="Hayes R.D."/>
            <person name="Keri Z."/>
            <person name="LaButti K."/>
            <person name="Lipzen A."/>
            <person name="Lombard V."/>
            <person name="Magnuson J."/>
            <person name="Maillard F."/>
            <person name="Murat C."/>
            <person name="Nolan M."/>
            <person name="Ohm R.A."/>
            <person name="Pangilinan J."/>
            <person name="Pereira M.F."/>
            <person name="Perotto S."/>
            <person name="Peter M."/>
            <person name="Pfister S."/>
            <person name="Riley R."/>
            <person name="Sitrit Y."/>
            <person name="Stielow J.B."/>
            <person name="Szollosi G."/>
            <person name="Zifcakova L."/>
            <person name="Stursova M."/>
            <person name="Spatafora J.W."/>
            <person name="Tedersoo L."/>
            <person name="Vaario L.M."/>
            <person name="Yamada A."/>
            <person name="Yan M."/>
            <person name="Wang P."/>
            <person name="Xu J."/>
            <person name="Bruns T."/>
            <person name="Baldrian P."/>
            <person name="Vilgalys R."/>
            <person name="Dunand C."/>
            <person name="Henrissat B."/>
            <person name="Grigoriev I.V."/>
            <person name="Hibbett D."/>
            <person name="Nagy L.G."/>
            <person name="Martin F.M."/>
        </authorList>
    </citation>
    <scope>NUCLEOTIDE SEQUENCE</scope>
    <source>
        <strain evidence="1">UP504</strain>
    </source>
</reference>
<proteinExistence type="predicted"/>
<evidence type="ECO:0000313" key="1">
    <source>
        <dbReference type="EMBL" id="KAF9504255.1"/>
    </source>
</evidence>
<comment type="caution">
    <text evidence="1">The sequence shown here is derived from an EMBL/GenBank/DDBJ whole genome shotgun (WGS) entry which is preliminary data.</text>
</comment>
<gene>
    <name evidence="1" type="ORF">BS47DRAFT_694616</name>
</gene>
<evidence type="ECO:0000313" key="2">
    <source>
        <dbReference type="Proteomes" id="UP000886523"/>
    </source>
</evidence>
<protein>
    <submittedName>
        <fullName evidence="1">Uncharacterized protein</fullName>
    </submittedName>
</protein>
<sequence>MDRRNEYSAMSRISDLFEQITKSLVRHFGLSIHPHLRTSRRHQQAILVIGGALGRRNVPQFQIATTFIQPDVGDQRIR</sequence>
<dbReference type="EMBL" id="MU129246">
    <property type="protein sequence ID" value="KAF9504255.1"/>
    <property type="molecule type" value="Genomic_DNA"/>
</dbReference>
<keyword evidence="2" id="KW-1185">Reference proteome</keyword>
<accession>A0A9P6AF81</accession>
<dbReference type="AlphaFoldDB" id="A0A9P6AF81"/>
<name>A0A9P6AF81_9AGAM</name>
<organism evidence="1 2">
    <name type="scientific">Hydnum rufescens UP504</name>
    <dbReference type="NCBI Taxonomy" id="1448309"/>
    <lineage>
        <taxon>Eukaryota</taxon>
        <taxon>Fungi</taxon>
        <taxon>Dikarya</taxon>
        <taxon>Basidiomycota</taxon>
        <taxon>Agaricomycotina</taxon>
        <taxon>Agaricomycetes</taxon>
        <taxon>Cantharellales</taxon>
        <taxon>Hydnaceae</taxon>
        <taxon>Hydnum</taxon>
    </lineage>
</organism>